<proteinExistence type="predicted"/>
<dbReference type="InterPro" id="IPR048647">
    <property type="entry name" value="RlmA_N"/>
</dbReference>
<keyword evidence="1" id="KW-0479">Metal-binding</keyword>
<feature type="binding site" evidence="1">
    <location>
        <position position="25"/>
    </location>
    <ligand>
        <name>Zn(2+)</name>
        <dbReference type="ChEBI" id="CHEBI:29105"/>
    </ligand>
</feature>
<protein>
    <submittedName>
        <fullName evidence="5">Ribosomal RNA large subunit methyltransferase A</fullName>
        <ecNumber evidence="5">2.1.1.187</ecNumber>
    </submittedName>
</protein>
<dbReference type="FunFam" id="3.40.50.150:FF:000163">
    <property type="entry name" value="23S rRNA methyltransferase A"/>
    <property type="match status" value="1"/>
</dbReference>
<accession>A0A379FCS1</accession>
<dbReference type="InterPro" id="IPR025714">
    <property type="entry name" value="Methyltranfer_dom"/>
</dbReference>
<dbReference type="GO" id="GO:0046872">
    <property type="term" value="F:metal ion binding"/>
    <property type="evidence" value="ECO:0007669"/>
    <property type="project" value="UniProtKB-KW"/>
</dbReference>
<name>A0A379FCS1_PROVU</name>
<dbReference type="PIRSF" id="PIRSF018249">
    <property type="entry name" value="MyrA_prd"/>
    <property type="match status" value="1"/>
</dbReference>
<evidence type="ECO:0000259" key="3">
    <source>
        <dbReference type="Pfam" id="PF13847"/>
    </source>
</evidence>
<dbReference type="Proteomes" id="UP000254331">
    <property type="component" value="Unassembled WGS sequence"/>
</dbReference>
<dbReference type="SUPFAM" id="SSF53335">
    <property type="entry name" value="S-adenosyl-L-methionine-dependent methyltransferases"/>
    <property type="match status" value="1"/>
</dbReference>
<dbReference type="InterPro" id="IPR016718">
    <property type="entry name" value="rRNA_m1G-MeTrfase_A_prd"/>
</dbReference>
<dbReference type="CDD" id="cd02440">
    <property type="entry name" value="AdoMet_MTases"/>
    <property type="match status" value="1"/>
</dbReference>
<feature type="binding site" evidence="2">
    <location>
        <position position="205"/>
    </location>
    <ligand>
        <name>S-adenosyl-L-methionine</name>
        <dbReference type="ChEBI" id="CHEBI:59789"/>
    </ligand>
</feature>
<feature type="binding site" evidence="1">
    <location>
        <position position="41"/>
    </location>
    <ligand>
        <name>Zn(2+)</name>
        <dbReference type="ChEBI" id="CHEBI:29105"/>
    </ligand>
</feature>
<gene>
    <name evidence="5" type="primary">rrmA</name>
    <name evidence="5" type="ORF">NCTC10376_03404</name>
</gene>
<dbReference type="EC" id="2.1.1.187" evidence="5"/>
<dbReference type="InterPro" id="IPR029063">
    <property type="entry name" value="SAM-dependent_MTases_sf"/>
</dbReference>
<keyword evidence="5" id="KW-0489">Methyltransferase</keyword>
<evidence type="ECO:0000313" key="6">
    <source>
        <dbReference type="Proteomes" id="UP000254331"/>
    </source>
</evidence>
<feature type="binding site" evidence="2">
    <location>
        <position position="87"/>
    </location>
    <ligand>
        <name>S-adenosyl-L-methionine</name>
        <dbReference type="ChEBI" id="CHEBI:59789"/>
    </ligand>
</feature>
<dbReference type="NCBIfam" id="NF008300">
    <property type="entry name" value="PRK11088.1"/>
    <property type="match status" value="1"/>
</dbReference>
<evidence type="ECO:0000256" key="1">
    <source>
        <dbReference type="PIRSR" id="PIRSR018249-1"/>
    </source>
</evidence>
<dbReference type="AlphaFoldDB" id="A0A379FCS1"/>
<keyword evidence="2" id="KW-0949">S-adenosyl-L-methionine</keyword>
<dbReference type="Pfam" id="PF13847">
    <property type="entry name" value="Methyltransf_31"/>
    <property type="match status" value="1"/>
</dbReference>
<dbReference type="InterPro" id="IPR052939">
    <property type="entry name" value="23S_rRNA_MeTrnsfrase_RlmA"/>
</dbReference>
<reference evidence="5 6" key="1">
    <citation type="submission" date="2018-06" db="EMBL/GenBank/DDBJ databases">
        <authorList>
            <consortium name="Pathogen Informatics"/>
            <person name="Doyle S."/>
        </authorList>
    </citation>
    <scope>NUCLEOTIDE SEQUENCE [LARGE SCALE GENOMIC DNA]</scope>
    <source>
        <strain evidence="5 6">NCTC10376</strain>
    </source>
</reference>
<feature type="binding site" evidence="1">
    <location>
        <position position="45"/>
    </location>
    <ligand>
        <name>Zn(2+)</name>
        <dbReference type="ChEBI" id="CHEBI:29105"/>
    </ligand>
</feature>
<keyword evidence="5" id="KW-0808">Transferase</keyword>
<dbReference type="PANTHER" id="PTHR43460:SF1">
    <property type="entry name" value="METHYLTRANSFERASE TYPE 11 DOMAIN-CONTAINING PROTEIN"/>
    <property type="match status" value="1"/>
</dbReference>
<evidence type="ECO:0000259" key="4">
    <source>
        <dbReference type="Pfam" id="PF21302"/>
    </source>
</evidence>
<dbReference type="EMBL" id="UGTW01000001">
    <property type="protein sequence ID" value="SUC17460.1"/>
    <property type="molecule type" value="Genomic_DNA"/>
</dbReference>
<feature type="domain" description="Methyltransferase" evidence="3">
    <location>
        <begin position="104"/>
        <end position="218"/>
    </location>
</feature>
<dbReference type="Pfam" id="PF21302">
    <property type="entry name" value="Zn_ribbon_RlmA"/>
    <property type="match status" value="1"/>
</dbReference>
<dbReference type="Gene3D" id="3.40.50.150">
    <property type="entry name" value="Vaccinia Virus protein VP39"/>
    <property type="match status" value="1"/>
</dbReference>
<dbReference type="GO" id="GO:0052911">
    <property type="term" value="F:23S rRNA (guanine(745)-N(1))-methyltransferase activity"/>
    <property type="evidence" value="ECO:0007669"/>
    <property type="project" value="UniProtKB-EC"/>
</dbReference>
<feature type="binding site" evidence="2">
    <location>
        <begin position="116"/>
        <end position="117"/>
    </location>
    <ligand>
        <name>S-adenosyl-L-methionine</name>
        <dbReference type="ChEBI" id="CHEBI:59789"/>
    </ligand>
</feature>
<organism evidence="5 6">
    <name type="scientific">Proteus vulgaris</name>
    <dbReference type="NCBI Taxonomy" id="585"/>
    <lineage>
        <taxon>Bacteria</taxon>
        <taxon>Pseudomonadati</taxon>
        <taxon>Pseudomonadota</taxon>
        <taxon>Gammaproteobacteria</taxon>
        <taxon>Enterobacterales</taxon>
        <taxon>Morganellaceae</taxon>
        <taxon>Proteus</taxon>
    </lineage>
</organism>
<feature type="binding site" evidence="1">
    <location>
        <position position="28"/>
    </location>
    <ligand>
        <name>Zn(2+)</name>
        <dbReference type="ChEBI" id="CHEBI:29105"/>
    </ligand>
</feature>
<sequence>MREVCYYLSQFYPGLYKNITMSYQCPLCYQALSLRAHSWVCENNHQFDCAKEGYVNLLPVQFKRSKEPGDSAEMINARREFLDAGFYQPMRDKVADLVQTLLPEKNSVVLDIGCGEGYYTNQFYQNLKLHNPQVYGLDVSKVAIKSAAKRYSSIHFCVASSQRLPFCDASLNAVIRIYAPCNSDELARVIAHNGYIITVTPAPRHLYQLKALIYSDVHLHPLKEEHFEGFNKVSEHQVAYMMNLNGKQASDLLQMTPFAWRASEEVKKQLADSAQVECETDFLIRVYQRHA</sequence>
<dbReference type="PANTHER" id="PTHR43460">
    <property type="entry name" value="METHYLTRANSFERASE"/>
    <property type="match status" value="1"/>
</dbReference>
<evidence type="ECO:0000313" key="5">
    <source>
        <dbReference type="EMBL" id="SUC17460.1"/>
    </source>
</evidence>
<evidence type="ECO:0000256" key="2">
    <source>
        <dbReference type="PIRSR" id="PIRSR018249-2"/>
    </source>
</evidence>
<keyword evidence="1" id="KW-0862">Zinc</keyword>
<feature type="domain" description="23S rRNA (guanine(745)-N(1))-methyltransferase N-terminal" evidence="4">
    <location>
        <begin position="23"/>
        <end position="66"/>
    </location>
</feature>